<keyword evidence="10" id="KW-1185">Reference proteome</keyword>
<evidence type="ECO:0000256" key="1">
    <source>
        <dbReference type="ARBA" id="ARBA00001936"/>
    </source>
</evidence>
<name>A0ABT3P6U4_9ALTE</name>
<evidence type="ECO:0000313" key="9">
    <source>
        <dbReference type="EMBL" id="MCW8108489.1"/>
    </source>
</evidence>
<evidence type="ECO:0000256" key="6">
    <source>
        <dbReference type="ARBA" id="ARBA00022842"/>
    </source>
</evidence>
<comment type="similarity">
    <text evidence="3">Belongs to the Nudix hydrolase family. PCD1 subfamily.</text>
</comment>
<reference evidence="9" key="1">
    <citation type="submission" date="2022-11" db="EMBL/GenBank/DDBJ databases">
        <title>Alteromonas sp. nov., isolated from sea water of the Qingdao.</title>
        <authorList>
            <person name="Wang Q."/>
        </authorList>
    </citation>
    <scope>NUCLEOTIDE SEQUENCE</scope>
    <source>
        <strain evidence="9">ASW11-7</strain>
    </source>
</reference>
<comment type="cofactor">
    <cofactor evidence="2">
        <name>Mg(2+)</name>
        <dbReference type="ChEBI" id="CHEBI:18420"/>
    </cofactor>
</comment>
<comment type="caution">
    <text evidence="9">The sequence shown here is derived from an EMBL/GenBank/DDBJ whole genome shotgun (WGS) entry which is preliminary data.</text>
</comment>
<evidence type="ECO:0000256" key="2">
    <source>
        <dbReference type="ARBA" id="ARBA00001946"/>
    </source>
</evidence>
<feature type="domain" description="Nudix hydrolase" evidence="8">
    <location>
        <begin position="28"/>
        <end position="167"/>
    </location>
</feature>
<accession>A0ABT3P6U4</accession>
<dbReference type="InterPro" id="IPR000086">
    <property type="entry name" value="NUDIX_hydrolase_dom"/>
</dbReference>
<dbReference type="InterPro" id="IPR000059">
    <property type="entry name" value="NUDIX_hydrolase_NudL_CS"/>
</dbReference>
<comment type="cofactor">
    <cofactor evidence="1">
        <name>Mn(2+)</name>
        <dbReference type="ChEBI" id="CHEBI:29035"/>
    </cofactor>
</comment>
<dbReference type="PROSITE" id="PS51462">
    <property type="entry name" value="NUDIX"/>
    <property type="match status" value="1"/>
</dbReference>
<dbReference type="Proteomes" id="UP001142810">
    <property type="component" value="Unassembled WGS sequence"/>
</dbReference>
<dbReference type="SUPFAM" id="SSF55811">
    <property type="entry name" value="Nudix"/>
    <property type="match status" value="1"/>
</dbReference>
<proteinExistence type="inferred from homology"/>
<dbReference type="NCBIfam" id="NF007980">
    <property type="entry name" value="PRK10707.1"/>
    <property type="match status" value="1"/>
</dbReference>
<organism evidence="9 10">
    <name type="scientific">Alteromonas aquimaris</name>
    <dbReference type="NCBI Taxonomy" id="2998417"/>
    <lineage>
        <taxon>Bacteria</taxon>
        <taxon>Pseudomonadati</taxon>
        <taxon>Pseudomonadota</taxon>
        <taxon>Gammaproteobacteria</taxon>
        <taxon>Alteromonadales</taxon>
        <taxon>Alteromonadaceae</taxon>
        <taxon>Alteromonas/Salinimonas group</taxon>
        <taxon>Alteromonas</taxon>
    </lineage>
</organism>
<keyword evidence="7" id="KW-0464">Manganese</keyword>
<evidence type="ECO:0000313" key="10">
    <source>
        <dbReference type="Proteomes" id="UP001142810"/>
    </source>
</evidence>
<dbReference type="PANTHER" id="PTHR12992">
    <property type="entry name" value="NUDIX HYDROLASE"/>
    <property type="match status" value="1"/>
</dbReference>
<evidence type="ECO:0000256" key="4">
    <source>
        <dbReference type="ARBA" id="ARBA00022723"/>
    </source>
</evidence>
<keyword evidence="6" id="KW-0460">Magnesium</keyword>
<dbReference type="InterPro" id="IPR015797">
    <property type="entry name" value="NUDIX_hydrolase-like_dom_sf"/>
</dbReference>
<evidence type="ECO:0000256" key="7">
    <source>
        <dbReference type="ARBA" id="ARBA00023211"/>
    </source>
</evidence>
<dbReference type="PROSITE" id="PS01293">
    <property type="entry name" value="NUDIX_COA"/>
    <property type="match status" value="1"/>
</dbReference>
<dbReference type="RefSeq" id="WP_265617213.1">
    <property type="nucleotide sequence ID" value="NZ_JAPFRD010000010.1"/>
</dbReference>
<sequence length="193" mass="21897">MNRTEFIRRYHHIERVRSESDYPLSYTGRPAAVLIPLVDYQDELKVLLTERAHHLRHHAGQVSFPGGGAETGDSFPVGTALREAEEEIGLPPENVQIIGTLPNYRTISGYTIKPVLGFVEPHCKLTLDQNEVASAFEAPLSFLMDRSNHLIHQTHRHGQTFPIYFIPWKAYMIWGATAAILRNLSFHLIAEET</sequence>
<dbReference type="InterPro" id="IPR045121">
    <property type="entry name" value="CoAse"/>
</dbReference>
<gene>
    <name evidence="9" type="ORF">OPS25_08275</name>
</gene>
<keyword evidence="5" id="KW-0378">Hydrolase</keyword>
<protein>
    <submittedName>
        <fullName evidence="9">CoA pyrophosphatase</fullName>
    </submittedName>
</protein>
<evidence type="ECO:0000256" key="3">
    <source>
        <dbReference type="ARBA" id="ARBA00006506"/>
    </source>
</evidence>
<evidence type="ECO:0000256" key="5">
    <source>
        <dbReference type="ARBA" id="ARBA00022801"/>
    </source>
</evidence>
<dbReference type="EMBL" id="JAPFRD010000010">
    <property type="protein sequence ID" value="MCW8108489.1"/>
    <property type="molecule type" value="Genomic_DNA"/>
</dbReference>
<keyword evidence="4" id="KW-0479">Metal-binding</keyword>
<dbReference type="PANTHER" id="PTHR12992:SF11">
    <property type="entry name" value="MITOCHONDRIAL COENZYME A DIPHOSPHATASE NUDT8"/>
    <property type="match status" value="1"/>
</dbReference>
<dbReference type="CDD" id="cd03426">
    <property type="entry name" value="NUDIX_CoAse_Nudt7"/>
    <property type="match status" value="1"/>
</dbReference>
<dbReference type="Gene3D" id="3.90.79.10">
    <property type="entry name" value="Nucleoside Triphosphate Pyrophosphohydrolase"/>
    <property type="match status" value="1"/>
</dbReference>
<dbReference type="Pfam" id="PF00293">
    <property type="entry name" value="NUDIX"/>
    <property type="match status" value="1"/>
</dbReference>
<evidence type="ECO:0000259" key="8">
    <source>
        <dbReference type="PROSITE" id="PS51462"/>
    </source>
</evidence>